<comment type="caution">
    <text evidence="2">The sequence shown here is derived from an EMBL/GenBank/DDBJ whole genome shotgun (WGS) entry which is preliminary data.</text>
</comment>
<name>A0A438HJ92_VITVI</name>
<accession>A0A438HJ92</accession>
<dbReference type="Proteomes" id="UP000288805">
    <property type="component" value="Unassembled WGS sequence"/>
</dbReference>
<gene>
    <name evidence="2" type="ORF">CK203_041300</name>
</gene>
<protein>
    <submittedName>
        <fullName evidence="2">Uncharacterized protein</fullName>
    </submittedName>
</protein>
<dbReference type="EMBL" id="QGNW01000215">
    <property type="protein sequence ID" value="RVW84507.1"/>
    <property type="molecule type" value="Genomic_DNA"/>
</dbReference>
<organism evidence="2 3">
    <name type="scientific">Vitis vinifera</name>
    <name type="common">Grape</name>
    <dbReference type="NCBI Taxonomy" id="29760"/>
    <lineage>
        <taxon>Eukaryota</taxon>
        <taxon>Viridiplantae</taxon>
        <taxon>Streptophyta</taxon>
        <taxon>Embryophyta</taxon>
        <taxon>Tracheophyta</taxon>
        <taxon>Spermatophyta</taxon>
        <taxon>Magnoliopsida</taxon>
        <taxon>eudicotyledons</taxon>
        <taxon>Gunneridae</taxon>
        <taxon>Pentapetalae</taxon>
        <taxon>rosids</taxon>
        <taxon>Vitales</taxon>
        <taxon>Vitaceae</taxon>
        <taxon>Viteae</taxon>
        <taxon>Vitis</taxon>
    </lineage>
</organism>
<feature type="compositionally biased region" description="Basic and acidic residues" evidence="1">
    <location>
        <begin position="35"/>
        <end position="57"/>
    </location>
</feature>
<proteinExistence type="predicted"/>
<feature type="region of interest" description="Disordered" evidence="1">
    <location>
        <begin position="32"/>
        <end position="57"/>
    </location>
</feature>
<sequence>MHGSFDYQEFTDKLIEEDEFDADQKMHLRILSKTMSERQKKPIDRLEKPKKGLAEMS</sequence>
<evidence type="ECO:0000313" key="2">
    <source>
        <dbReference type="EMBL" id="RVW84507.1"/>
    </source>
</evidence>
<dbReference type="AlphaFoldDB" id="A0A438HJ92"/>
<evidence type="ECO:0000256" key="1">
    <source>
        <dbReference type="SAM" id="MobiDB-lite"/>
    </source>
</evidence>
<reference evidence="2 3" key="1">
    <citation type="journal article" date="2018" name="PLoS Genet.">
        <title>Population sequencing reveals clonal diversity and ancestral inbreeding in the grapevine cultivar Chardonnay.</title>
        <authorList>
            <person name="Roach M.J."/>
            <person name="Johnson D.L."/>
            <person name="Bohlmann J."/>
            <person name="van Vuuren H.J."/>
            <person name="Jones S.J."/>
            <person name="Pretorius I.S."/>
            <person name="Schmidt S.A."/>
            <person name="Borneman A.R."/>
        </authorList>
    </citation>
    <scope>NUCLEOTIDE SEQUENCE [LARGE SCALE GENOMIC DNA]</scope>
    <source>
        <strain evidence="3">cv. Chardonnay</strain>
        <tissue evidence="2">Leaf</tissue>
    </source>
</reference>
<evidence type="ECO:0000313" key="3">
    <source>
        <dbReference type="Proteomes" id="UP000288805"/>
    </source>
</evidence>